<dbReference type="CDD" id="cd01026">
    <property type="entry name" value="TOPRIM_OLD"/>
    <property type="match status" value="1"/>
</dbReference>
<evidence type="ECO:0000259" key="1">
    <source>
        <dbReference type="Pfam" id="PF13175"/>
    </source>
</evidence>
<dbReference type="Gene3D" id="3.40.50.300">
    <property type="entry name" value="P-loop containing nucleotide triphosphate hydrolases"/>
    <property type="match status" value="2"/>
</dbReference>
<gene>
    <name evidence="3" type="ORF">ATN00_20725</name>
</gene>
<dbReference type="SUPFAM" id="SSF52540">
    <property type="entry name" value="P-loop containing nucleoside triphosphate hydrolases"/>
    <property type="match status" value="1"/>
</dbReference>
<feature type="domain" description="Endonuclease GajA/Old nuclease/RecF-like AAA" evidence="1">
    <location>
        <begin position="1"/>
        <end position="98"/>
    </location>
</feature>
<proteinExistence type="predicted"/>
<accession>A0A0S3F5U2</accession>
<dbReference type="PANTHER" id="PTHR43581">
    <property type="entry name" value="ATP/GTP PHOSPHATASE"/>
    <property type="match status" value="1"/>
</dbReference>
<reference evidence="3 4" key="1">
    <citation type="submission" date="2015-11" db="EMBL/GenBank/DDBJ databases">
        <title>A Two-component Flavoprotein Monooxygenase System MeaXY Responsible for para-Hydroxylation of 2-Methyl-6-ethylaniline and 2,6-Diethylaniline in Sphingobium baderi DE-13.</title>
        <authorList>
            <person name="Cheng M."/>
            <person name="Meng Q."/>
            <person name="Yang Y."/>
            <person name="Chu C."/>
            <person name="Yan X."/>
            <person name="He J."/>
            <person name="Li S."/>
        </authorList>
    </citation>
    <scope>NUCLEOTIDE SEQUENCE [LARGE SCALE GENOMIC DNA]</scope>
    <source>
        <strain evidence="3 4">DE-13</strain>
        <plasmid evidence="4">Plasmid pDE1</plasmid>
    </source>
</reference>
<evidence type="ECO:0000313" key="3">
    <source>
        <dbReference type="EMBL" id="ALR22920.1"/>
    </source>
</evidence>
<keyword evidence="3" id="KW-0255">Endonuclease</keyword>
<dbReference type="InterPro" id="IPR051396">
    <property type="entry name" value="Bact_Antivir_Def_Nuclease"/>
</dbReference>
<dbReference type="InterPro" id="IPR041685">
    <property type="entry name" value="AAA_GajA/Old/RecF-like"/>
</dbReference>
<dbReference type="InterPro" id="IPR034139">
    <property type="entry name" value="TOPRIM_OLD"/>
</dbReference>
<evidence type="ECO:0000259" key="2">
    <source>
        <dbReference type="Pfam" id="PF20469"/>
    </source>
</evidence>
<feature type="domain" description="OLD protein-like TOPRIM" evidence="2">
    <location>
        <begin position="456"/>
        <end position="526"/>
    </location>
</feature>
<keyword evidence="3" id="KW-0540">Nuclease</keyword>
<keyword evidence="3" id="KW-0614">Plasmid</keyword>
<keyword evidence="4" id="KW-1185">Reference proteome</keyword>
<dbReference type="InterPro" id="IPR027417">
    <property type="entry name" value="P-loop_NTPase"/>
</dbReference>
<dbReference type="GO" id="GO:0004519">
    <property type="term" value="F:endonuclease activity"/>
    <property type="evidence" value="ECO:0007669"/>
    <property type="project" value="UniProtKB-KW"/>
</dbReference>
<geneLocation type="plasmid" evidence="3 4">
    <name>pDE1</name>
</geneLocation>
<dbReference type="EMBL" id="CP013265">
    <property type="protein sequence ID" value="ALR22920.1"/>
    <property type="molecule type" value="Genomic_DNA"/>
</dbReference>
<dbReference type="KEGG" id="sbd:ATN00_20725"/>
<feature type="domain" description="Endonuclease GajA/Old nuclease/RecF-like AAA" evidence="1">
    <location>
        <begin position="193"/>
        <end position="401"/>
    </location>
</feature>
<dbReference type="PANTHER" id="PTHR43581:SF2">
    <property type="entry name" value="EXCINUCLEASE ATPASE SUBUNIT"/>
    <property type="match status" value="1"/>
</dbReference>
<organism evidence="3 4">
    <name type="scientific">Sphingobium baderi</name>
    <dbReference type="NCBI Taxonomy" id="1332080"/>
    <lineage>
        <taxon>Bacteria</taxon>
        <taxon>Pseudomonadati</taxon>
        <taxon>Pseudomonadota</taxon>
        <taxon>Alphaproteobacteria</taxon>
        <taxon>Sphingomonadales</taxon>
        <taxon>Sphingomonadaceae</taxon>
        <taxon>Sphingobium</taxon>
    </lineage>
</organism>
<dbReference type="RefSeq" id="WP_007683423.1">
    <property type="nucleotide sequence ID" value="NZ_CP013265.1"/>
</dbReference>
<dbReference type="Pfam" id="PF13175">
    <property type="entry name" value="AAA_15"/>
    <property type="match status" value="2"/>
</dbReference>
<dbReference type="Proteomes" id="UP000056968">
    <property type="component" value="Plasmid pDE1"/>
</dbReference>
<dbReference type="AlphaFoldDB" id="A0A0S3F5U2"/>
<evidence type="ECO:0000313" key="4">
    <source>
        <dbReference type="Proteomes" id="UP000056968"/>
    </source>
</evidence>
<protein>
    <submittedName>
        <fullName evidence="3">ATP-dependent endonuclease</fullName>
    </submittedName>
</protein>
<sequence>MRINRAKIENFRLLRDVEIGFEEQTTLIVGRNNSGKTSIAELFRRLLSDRALSFRLEDFSLGCHECFWTSLVSFRAQQDSSETLGQLPAIKLVLDIGYDVDAADLGPLSECIIDLNPDCHEARLEFRFAPKANALQALFVDLTEPLEDPEADRARLYRELGNRIASAYAGSLEAVDPNDPTNRKTLEPKILSALVGGGFINAQRGLDDDTFRERDVLGKVVEVLFQSALTDELDPTRRSTAEQLKEAVDQIQGDLHIGFNAKLTSLLPTFDLFGYPGLVDPGLVTETSFDVDKLLSNHTRLRYRGVNGVTLPETYNGLGARNLVYMLLQLLRFFREFQGTPTAAGVHLIFIEEPEAHLHPQMQEVFIRQLEYIANAFVAQLNADRPWPVQFVVTTHSPHMANEARFESLRYFLSVTDGPGLRRSVVKDLRQGMGGAPEEDRNFLHQYLTLSRCDLFFADKAVLIEGTAERLLLPAMIRKTDAAAQGEPQLSSQYLTVMEVGGAYAHRFFGLLAFLELRTLIITDIDSVAPGAKNKRVAVRVAEGTFTSNACIKSWYEPDVSPAQLLDKSTEEKTDGGRRLAYQIPEQDGGPCARSFEDAFILANPELFDLGEGDQATLAYEHAAEQKKSSFALEHAIVNTEWRTPRYIGEGLRWLAQGNPAPTLGPDAIAAELVAEVIDAADGAQVDG</sequence>
<name>A0A0S3F5U2_9SPHN</name>
<dbReference type="OrthoDB" id="9816534at2"/>
<keyword evidence="3" id="KW-0378">Hydrolase</keyword>
<dbReference type="Pfam" id="PF20469">
    <property type="entry name" value="OLD-like_TOPRIM"/>
    <property type="match status" value="1"/>
</dbReference>